<feature type="transmembrane region" description="Helical" evidence="2">
    <location>
        <begin position="153"/>
        <end position="169"/>
    </location>
</feature>
<gene>
    <name evidence="3" type="ORF">CXX69_01815</name>
</gene>
<feature type="transmembrane region" description="Helical" evidence="2">
    <location>
        <begin position="123"/>
        <end position="146"/>
    </location>
</feature>
<accession>A0A2V3HSQ8</accession>
<dbReference type="Proteomes" id="UP000248161">
    <property type="component" value="Unassembled WGS sequence"/>
</dbReference>
<keyword evidence="2" id="KW-1133">Transmembrane helix</keyword>
<feature type="transmembrane region" description="Helical" evidence="2">
    <location>
        <begin position="93"/>
        <end position="117"/>
    </location>
</feature>
<organism evidence="3 4">
    <name type="scientific">Candidatus Thalassarchaeum betae</name>
    <dbReference type="NCBI Taxonomy" id="2599289"/>
    <lineage>
        <taxon>Archaea</taxon>
        <taxon>Methanobacteriati</taxon>
        <taxon>Thermoplasmatota</taxon>
        <taxon>Candidatus Poseidoniia</taxon>
        <taxon>Candidatus Poseidoniales</taxon>
        <taxon>Candidatus Thalassarchaeaceae</taxon>
        <taxon>Candidatus Thalassarchaeum</taxon>
    </lineage>
</organism>
<keyword evidence="2" id="KW-0812">Transmembrane</keyword>
<feature type="transmembrane region" description="Helical" evidence="2">
    <location>
        <begin position="189"/>
        <end position="209"/>
    </location>
</feature>
<sequence>MADDDVPDEGDYVTVEGASDTAHLYEGKRVSSAPPSRRKAAGRLRGSTEIPKDAIPEVHVPTIIESFFGGPIVSSMKFLPPDRMVSSLQIGSAGVLFLLCFLTFTVTPVSGTVWFTLTNMLGYPAFGGILHMVIILAGLIGGVYGIFQRDQRALLASYVLLIVVTLRFAGSKVEFGLNLLPEEEFWQKILLIFYAVFLVMYIELTSGIIRFSMLDTSIRTGEVYVMQITKITSRYHKALVITPLVAGTVALLTLMINLIIPAFVGLFDEVAAHRLRESVELTSVYGVALGTIMVFTVIAAMFAVNLPLRIEQMRERRS</sequence>
<feature type="transmembrane region" description="Helical" evidence="2">
    <location>
        <begin position="284"/>
        <end position="308"/>
    </location>
</feature>
<evidence type="ECO:0000313" key="3">
    <source>
        <dbReference type="EMBL" id="PXF22150.1"/>
    </source>
</evidence>
<keyword evidence="2" id="KW-0472">Membrane</keyword>
<reference evidence="3 4" key="1">
    <citation type="journal article" date="2015" name="Nat. Commun.">
        <title>Genomic and transcriptomic evidence for scavenging of diverse organic compounds by widespread deep-sea archaea.</title>
        <authorList>
            <person name="Li M."/>
            <person name="Baker B.J."/>
            <person name="Anantharaman K."/>
            <person name="Jain S."/>
            <person name="Breier J.A."/>
            <person name="Dick G.J."/>
        </authorList>
    </citation>
    <scope>NUCLEOTIDE SEQUENCE [LARGE SCALE GENOMIC DNA]</scope>
    <source>
        <strain evidence="3">Cayman_51_deep</strain>
    </source>
</reference>
<feature type="region of interest" description="Disordered" evidence="1">
    <location>
        <begin position="26"/>
        <end position="46"/>
    </location>
</feature>
<dbReference type="AlphaFoldDB" id="A0A2V3HSQ8"/>
<evidence type="ECO:0000313" key="4">
    <source>
        <dbReference type="Proteomes" id="UP000248161"/>
    </source>
</evidence>
<name>A0A2V3HSQ8_9ARCH</name>
<feature type="transmembrane region" description="Helical" evidence="2">
    <location>
        <begin position="238"/>
        <end position="264"/>
    </location>
</feature>
<evidence type="ECO:0000256" key="1">
    <source>
        <dbReference type="SAM" id="MobiDB-lite"/>
    </source>
</evidence>
<proteinExistence type="predicted"/>
<evidence type="ECO:0000256" key="2">
    <source>
        <dbReference type="SAM" id="Phobius"/>
    </source>
</evidence>
<dbReference type="EMBL" id="PSPG01000003">
    <property type="protein sequence ID" value="PXF22150.1"/>
    <property type="molecule type" value="Genomic_DNA"/>
</dbReference>
<comment type="caution">
    <text evidence="3">The sequence shown here is derived from an EMBL/GenBank/DDBJ whole genome shotgun (WGS) entry which is preliminary data.</text>
</comment>
<protein>
    <submittedName>
        <fullName evidence="3">Uncharacterized protein</fullName>
    </submittedName>
</protein>